<feature type="region of interest" description="Disordered" evidence="1">
    <location>
        <begin position="14"/>
        <end position="33"/>
    </location>
</feature>
<name>A0A8H7T7B2_9HELO</name>
<dbReference type="AlphaFoldDB" id="A0A8H7T7B2"/>
<proteinExistence type="predicted"/>
<reference evidence="2" key="1">
    <citation type="submission" date="2021-02" db="EMBL/GenBank/DDBJ databases">
        <title>Genome sequence Cadophora malorum strain M34.</title>
        <authorList>
            <person name="Stefanovic E."/>
            <person name="Vu D."/>
            <person name="Scully C."/>
            <person name="Dijksterhuis J."/>
            <person name="Roader J."/>
            <person name="Houbraken J."/>
        </authorList>
    </citation>
    <scope>NUCLEOTIDE SEQUENCE</scope>
    <source>
        <strain evidence="2">M34</strain>
    </source>
</reference>
<evidence type="ECO:0000256" key="1">
    <source>
        <dbReference type="SAM" id="MobiDB-lite"/>
    </source>
</evidence>
<dbReference type="Proteomes" id="UP000664132">
    <property type="component" value="Unassembled WGS sequence"/>
</dbReference>
<evidence type="ECO:0000313" key="2">
    <source>
        <dbReference type="EMBL" id="KAG4414457.1"/>
    </source>
</evidence>
<gene>
    <name evidence="2" type="ORF">IFR04_012420</name>
</gene>
<protein>
    <submittedName>
        <fullName evidence="2">Uncharacterized protein</fullName>
    </submittedName>
</protein>
<evidence type="ECO:0000313" key="3">
    <source>
        <dbReference type="Proteomes" id="UP000664132"/>
    </source>
</evidence>
<keyword evidence="3" id="KW-1185">Reference proteome</keyword>
<feature type="compositionally biased region" description="Polar residues" evidence="1">
    <location>
        <begin position="20"/>
        <end position="33"/>
    </location>
</feature>
<comment type="caution">
    <text evidence="2">The sequence shown here is derived from an EMBL/GenBank/DDBJ whole genome shotgun (WGS) entry which is preliminary data.</text>
</comment>
<organism evidence="2 3">
    <name type="scientific">Cadophora malorum</name>
    <dbReference type="NCBI Taxonomy" id="108018"/>
    <lineage>
        <taxon>Eukaryota</taxon>
        <taxon>Fungi</taxon>
        <taxon>Dikarya</taxon>
        <taxon>Ascomycota</taxon>
        <taxon>Pezizomycotina</taxon>
        <taxon>Leotiomycetes</taxon>
        <taxon>Helotiales</taxon>
        <taxon>Ploettnerulaceae</taxon>
        <taxon>Cadophora</taxon>
    </lineage>
</organism>
<accession>A0A8H7T7B2</accession>
<dbReference type="EMBL" id="JAFJYH010000264">
    <property type="protein sequence ID" value="KAG4414457.1"/>
    <property type="molecule type" value="Genomic_DNA"/>
</dbReference>
<dbReference type="OrthoDB" id="5336600at2759"/>
<sequence>MSSKYSALVLFGSGPGVGASQPSSQNAASKRSFSYPETQIAYPRTPKSVDFANAEQVDAALEKVTAALDGERLECVVFNAARPGPSKFFEWTPEGLQSDLQSLHKEFEPKGVHCSLVIIGGSVSEDSKVTNPRNIGKETFETFSKPQGEGKLEVVLQGPDFENHVKNREK</sequence>